<keyword evidence="1" id="KW-0472">Membrane</keyword>
<dbReference type="Proteomes" id="UP000244077">
    <property type="component" value="Unassembled WGS sequence"/>
</dbReference>
<dbReference type="OrthoDB" id="7553123at2"/>
<organism evidence="2 3">
    <name type="scientific">Celeribacter persicus</name>
    <dbReference type="NCBI Taxonomy" id="1651082"/>
    <lineage>
        <taxon>Bacteria</taxon>
        <taxon>Pseudomonadati</taxon>
        <taxon>Pseudomonadota</taxon>
        <taxon>Alphaproteobacteria</taxon>
        <taxon>Rhodobacterales</taxon>
        <taxon>Roseobacteraceae</taxon>
        <taxon>Celeribacter</taxon>
    </lineage>
</organism>
<feature type="transmembrane region" description="Helical" evidence="1">
    <location>
        <begin position="108"/>
        <end position="128"/>
    </location>
</feature>
<evidence type="ECO:0000256" key="1">
    <source>
        <dbReference type="SAM" id="Phobius"/>
    </source>
</evidence>
<accession>A0A2T5H3U6</accession>
<keyword evidence="3" id="KW-1185">Reference proteome</keyword>
<feature type="transmembrane region" description="Helical" evidence="1">
    <location>
        <begin position="176"/>
        <end position="197"/>
    </location>
</feature>
<feature type="transmembrane region" description="Helical" evidence="1">
    <location>
        <begin position="140"/>
        <end position="156"/>
    </location>
</feature>
<keyword evidence="1" id="KW-1133">Transmembrane helix</keyword>
<keyword evidence="1" id="KW-0812">Transmembrane</keyword>
<sequence length="434" mass="48051">MILDNSVSGALTIHARSSSPKAQGGWLINRSTMLFYLTIAFIIAPKVNIISFGASGFRVEDFVLFAALPVLFWRYKGRAHEFPIFVHAFFIFIAASFLSAVLNLSEVGLTGLVFTGRLVQYFLWFLIAAEFAPFISEERFRRAFGVIALILLFWWFGEATHLLPKIGRFAVVDSRITLNTSGPYETAILAVLIIIVAPKKWQKIAMSGVLIATQSRITIVAALVVWQVSRPGRNTLALLLLAPVAILFLTIGSLDLSDSRFNQTQSISSMASDLVQRFEDVPQINSLTEYRAMVDDGLRQNVDFRSGDSSFQVRAYKWALIIKSLGASTTHFIFGWGPGAWGLAVDGHYVRFLGEGGIIGLMAALFFFGTSLLSRDAPRPYRLGFLAMALSCVFIDAATSSKVSSTLWIIAGYFHGLRLHLQRMPNLQDKEPSS</sequence>
<proteinExistence type="predicted"/>
<feature type="transmembrane region" description="Helical" evidence="1">
    <location>
        <begin position="349"/>
        <end position="369"/>
    </location>
</feature>
<reference evidence="2 3" key="1">
    <citation type="submission" date="2018-04" db="EMBL/GenBank/DDBJ databases">
        <title>Genomic Encyclopedia of Archaeal and Bacterial Type Strains, Phase II (KMG-II): from individual species to whole genera.</title>
        <authorList>
            <person name="Goeker M."/>
        </authorList>
    </citation>
    <scope>NUCLEOTIDE SEQUENCE [LARGE SCALE GENOMIC DNA]</scope>
    <source>
        <strain evidence="2 3">DSM 100434</strain>
    </source>
</reference>
<evidence type="ECO:0000313" key="2">
    <source>
        <dbReference type="EMBL" id="PTQ66227.1"/>
    </source>
</evidence>
<gene>
    <name evidence="2" type="ORF">C8N42_1332</name>
</gene>
<evidence type="ECO:0008006" key="4">
    <source>
        <dbReference type="Google" id="ProtNLM"/>
    </source>
</evidence>
<name>A0A2T5H3U6_9RHOB</name>
<feature type="transmembrane region" description="Helical" evidence="1">
    <location>
        <begin position="381"/>
        <end position="399"/>
    </location>
</feature>
<feature type="transmembrane region" description="Helical" evidence="1">
    <location>
        <begin position="315"/>
        <end position="337"/>
    </location>
</feature>
<dbReference type="EMBL" id="QAOH01000033">
    <property type="protein sequence ID" value="PTQ66227.1"/>
    <property type="molecule type" value="Genomic_DNA"/>
</dbReference>
<feature type="transmembrane region" description="Helical" evidence="1">
    <location>
        <begin position="209"/>
        <end position="229"/>
    </location>
</feature>
<protein>
    <recommendedName>
        <fullName evidence="4">O-antigen ligase-like membrane protein</fullName>
    </recommendedName>
</protein>
<feature type="transmembrane region" description="Helical" evidence="1">
    <location>
        <begin position="84"/>
        <end position="102"/>
    </location>
</feature>
<dbReference type="RefSeq" id="WP_107818129.1">
    <property type="nucleotide sequence ID" value="NZ_QAOH01000033.1"/>
</dbReference>
<feature type="transmembrane region" description="Helical" evidence="1">
    <location>
        <begin position="235"/>
        <end position="256"/>
    </location>
</feature>
<dbReference type="AlphaFoldDB" id="A0A2T5H3U6"/>
<comment type="caution">
    <text evidence="2">The sequence shown here is derived from an EMBL/GenBank/DDBJ whole genome shotgun (WGS) entry which is preliminary data.</text>
</comment>
<evidence type="ECO:0000313" key="3">
    <source>
        <dbReference type="Proteomes" id="UP000244077"/>
    </source>
</evidence>